<name>S7WJG6_ACIJU</name>
<evidence type="ECO:0000313" key="1">
    <source>
        <dbReference type="EMBL" id="EPR81977.1"/>
    </source>
</evidence>
<sequence>MSSGCCRSALFLFPKKNVLAANAGLLKFKLQYLAANFAEESRQ</sequence>
<dbReference type="Proteomes" id="UP000018420">
    <property type="component" value="Unassembled WGS sequence"/>
</dbReference>
<comment type="caution">
    <text evidence="1">The sequence shown here is derived from an EMBL/GenBank/DDBJ whole genome shotgun (WGS) entry which is preliminary data.</text>
</comment>
<proteinExistence type="predicted"/>
<dbReference type="AlphaFoldDB" id="S7WJG6"/>
<protein>
    <submittedName>
        <fullName evidence="1">Uncharacterized protein</fullName>
    </submittedName>
</protein>
<organism evidence="1 2">
    <name type="scientific">Acinetobacter junii CIP 107470 = MTCC 11364</name>
    <dbReference type="NCBI Taxonomy" id="1217666"/>
    <lineage>
        <taxon>Bacteria</taxon>
        <taxon>Pseudomonadati</taxon>
        <taxon>Pseudomonadota</taxon>
        <taxon>Gammaproteobacteria</taxon>
        <taxon>Moraxellales</taxon>
        <taxon>Moraxellaceae</taxon>
        <taxon>Acinetobacter</taxon>
    </lineage>
</organism>
<accession>S7WJG6</accession>
<dbReference type="PATRIC" id="fig|1330047.3.peg.2717"/>
<dbReference type="EMBL" id="ASYZ01000157">
    <property type="protein sequence ID" value="EPR81977.1"/>
    <property type="molecule type" value="Genomic_DNA"/>
</dbReference>
<gene>
    <name evidence="1" type="ORF">L292_0901</name>
</gene>
<evidence type="ECO:0000313" key="2">
    <source>
        <dbReference type="Proteomes" id="UP000018420"/>
    </source>
</evidence>
<reference evidence="1 2" key="1">
    <citation type="submission" date="2013-05" db="EMBL/GenBank/DDBJ databases">
        <title>Genome assembly of Acinetobacter junii MTCC 11364.</title>
        <authorList>
            <person name="Khatri I."/>
            <person name="Singh N.K."/>
            <person name="Subramanian S."/>
            <person name="Mayilraj S."/>
        </authorList>
    </citation>
    <scope>NUCLEOTIDE SEQUENCE [LARGE SCALE GENOMIC DNA]</scope>
    <source>
        <strain evidence="1 2">MTCC 11364</strain>
    </source>
</reference>